<dbReference type="InterPro" id="IPR001834">
    <property type="entry name" value="CBR-like"/>
</dbReference>
<reference evidence="13" key="1">
    <citation type="submission" date="2022-07" db="EMBL/GenBank/DDBJ databases">
        <title>Genome Sequence of Agrocybe chaxingu.</title>
        <authorList>
            <person name="Buettner E."/>
        </authorList>
    </citation>
    <scope>NUCLEOTIDE SEQUENCE</scope>
    <source>
        <strain evidence="13">MP-N11</strain>
    </source>
</reference>
<evidence type="ECO:0000313" key="14">
    <source>
        <dbReference type="Proteomes" id="UP001148786"/>
    </source>
</evidence>
<keyword evidence="6" id="KW-0496">Mitochondrion</keyword>
<evidence type="ECO:0000256" key="7">
    <source>
        <dbReference type="ARBA" id="ARBA00022827"/>
    </source>
</evidence>
<evidence type="ECO:0000256" key="10">
    <source>
        <dbReference type="PIRSR" id="PIRSR601834-1"/>
    </source>
</evidence>
<feature type="binding site" evidence="10">
    <location>
        <position position="163"/>
    </location>
    <ligand>
        <name>FAD</name>
        <dbReference type="ChEBI" id="CHEBI:57692"/>
    </ligand>
</feature>
<dbReference type="Pfam" id="PF00970">
    <property type="entry name" value="FAD_binding_6"/>
    <property type="match status" value="1"/>
</dbReference>
<organism evidence="13 14">
    <name type="scientific">Agrocybe chaxingu</name>
    <dbReference type="NCBI Taxonomy" id="84603"/>
    <lineage>
        <taxon>Eukaryota</taxon>
        <taxon>Fungi</taxon>
        <taxon>Dikarya</taxon>
        <taxon>Basidiomycota</taxon>
        <taxon>Agaricomycotina</taxon>
        <taxon>Agaricomycetes</taxon>
        <taxon>Agaricomycetidae</taxon>
        <taxon>Agaricales</taxon>
        <taxon>Agaricineae</taxon>
        <taxon>Strophariaceae</taxon>
        <taxon>Agrocybe</taxon>
    </lineage>
</organism>
<dbReference type="InterPro" id="IPR001433">
    <property type="entry name" value="OxRdtase_FAD/NAD-bd"/>
</dbReference>
<evidence type="ECO:0000256" key="3">
    <source>
        <dbReference type="ARBA" id="ARBA00006105"/>
    </source>
</evidence>
<keyword evidence="7 10" id="KW-0274">FAD</keyword>
<dbReference type="OrthoDB" id="432685at2759"/>
<evidence type="ECO:0000256" key="1">
    <source>
        <dbReference type="ARBA" id="ARBA00001974"/>
    </source>
</evidence>
<keyword evidence="14" id="KW-1185">Reference proteome</keyword>
<feature type="region of interest" description="Disordered" evidence="11">
    <location>
        <begin position="55"/>
        <end position="88"/>
    </location>
</feature>
<dbReference type="AlphaFoldDB" id="A0A9W8MV64"/>
<dbReference type="PANTHER" id="PTHR19370:SF171">
    <property type="entry name" value="NADH-CYTOCHROME B5 REDUCTASE 2"/>
    <property type="match status" value="1"/>
</dbReference>
<keyword evidence="6" id="KW-0472">Membrane</keyword>
<dbReference type="SUPFAM" id="SSF52343">
    <property type="entry name" value="Ferredoxin reductase-like, C-terminal NADP-linked domain"/>
    <property type="match status" value="1"/>
</dbReference>
<name>A0A9W8MV64_9AGAR</name>
<dbReference type="SUPFAM" id="SSF63380">
    <property type="entry name" value="Riboflavin synthase domain-like"/>
    <property type="match status" value="1"/>
</dbReference>
<evidence type="ECO:0000313" key="13">
    <source>
        <dbReference type="EMBL" id="KAJ3509386.1"/>
    </source>
</evidence>
<feature type="binding site" evidence="10">
    <location>
        <position position="212"/>
    </location>
    <ligand>
        <name>FAD</name>
        <dbReference type="ChEBI" id="CHEBI:57692"/>
    </ligand>
</feature>
<feature type="binding site" evidence="10">
    <location>
        <position position="144"/>
    </location>
    <ligand>
        <name>FAD</name>
        <dbReference type="ChEBI" id="CHEBI:57692"/>
    </ligand>
</feature>
<dbReference type="InterPro" id="IPR008333">
    <property type="entry name" value="Cbr1-like_FAD-bd_dom"/>
</dbReference>
<dbReference type="Gene3D" id="3.40.50.80">
    <property type="entry name" value="Nucleotide-binding domain of ferredoxin-NADP reductase (FNR) module"/>
    <property type="match status" value="1"/>
</dbReference>
<evidence type="ECO:0000256" key="4">
    <source>
        <dbReference type="ARBA" id="ARBA00012011"/>
    </source>
</evidence>
<feature type="compositionally biased region" description="Low complexity" evidence="11">
    <location>
        <begin position="68"/>
        <end position="88"/>
    </location>
</feature>
<dbReference type="PANTHER" id="PTHR19370">
    <property type="entry name" value="NADH-CYTOCHROME B5 REDUCTASE"/>
    <property type="match status" value="1"/>
</dbReference>
<keyword evidence="9" id="KW-0520">NAD</keyword>
<sequence>MSFHRASVLARSFSSGARRYSTSSAQKKSSSLPFVFLGVGVASAAAYWYLDSQVPPKPKQEKSPLDPRGSSTSNSRKSSHTTTTRRGTPRLSFRFTPLVLIIIRSFVFELPNNEASLIPVASCLVVKSSDPGGLVDAKGNPIIRPYTPISPPDAPGELTLLIKRYETGNMSRYIFGLKEGDTLAIKGPITKLPYQANEFDEIALIGGGSGITPLYQVLTHALSDKKNKTKFKLLYSNVTEKDILLREQLDALREKYPNNLDIVYLLDQPSEGWKGPVGYISADIIKQHVSPASLKEKVKVFVCGPPPQVAAIAGKKNGMKQGDLGGILKELGYTEDQVFKF</sequence>
<dbReference type="GO" id="GO:0090524">
    <property type="term" value="F:cytochrome-b5 reductase activity, acting on NADH"/>
    <property type="evidence" value="ECO:0007669"/>
    <property type="project" value="UniProtKB-EC"/>
</dbReference>
<evidence type="ECO:0000259" key="12">
    <source>
        <dbReference type="PROSITE" id="PS51384"/>
    </source>
</evidence>
<evidence type="ECO:0000256" key="6">
    <source>
        <dbReference type="ARBA" id="ARBA00022787"/>
    </source>
</evidence>
<keyword evidence="6" id="KW-1000">Mitochondrion outer membrane</keyword>
<feature type="binding site" evidence="10">
    <location>
        <position position="170"/>
    </location>
    <ligand>
        <name>FAD</name>
        <dbReference type="ChEBI" id="CHEBI:57692"/>
    </ligand>
</feature>
<comment type="similarity">
    <text evidence="3">Belongs to the flavoprotein pyridine nucleotide cytochrome reductase family.</text>
</comment>
<dbReference type="FunFam" id="3.40.50.80:FF:000009">
    <property type="entry name" value="NADH-cytochrome b5 reductase"/>
    <property type="match status" value="1"/>
</dbReference>
<dbReference type="EC" id="1.6.2.2" evidence="4"/>
<feature type="binding site" evidence="10">
    <location>
        <position position="161"/>
    </location>
    <ligand>
        <name>FAD</name>
        <dbReference type="ChEBI" id="CHEBI:57692"/>
    </ligand>
</feature>
<accession>A0A9W8MV64</accession>
<evidence type="ECO:0000256" key="9">
    <source>
        <dbReference type="ARBA" id="ARBA00023027"/>
    </source>
</evidence>
<evidence type="ECO:0000256" key="5">
    <source>
        <dbReference type="ARBA" id="ARBA00022630"/>
    </source>
</evidence>
<dbReference type="Proteomes" id="UP001148786">
    <property type="component" value="Unassembled WGS sequence"/>
</dbReference>
<keyword evidence="5 10" id="KW-0285">Flavoprotein</keyword>
<comment type="caution">
    <text evidence="13">The sequence shown here is derived from an EMBL/GenBank/DDBJ whole genome shotgun (WGS) entry which is preliminary data.</text>
</comment>
<comment type="subcellular location">
    <subcellularLocation>
        <location evidence="2">Mitochondrion outer membrane</location>
        <topology evidence="2">Single-pass membrane protein</topology>
    </subcellularLocation>
</comment>
<feature type="binding site" evidence="10">
    <location>
        <position position="171"/>
    </location>
    <ligand>
        <name>FAD</name>
        <dbReference type="ChEBI" id="CHEBI:57692"/>
    </ligand>
</feature>
<dbReference type="Gene3D" id="2.40.30.10">
    <property type="entry name" value="Translation factors"/>
    <property type="match status" value="1"/>
</dbReference>
<feature type="binding site" evidence="10">
    <location>
        <position position="146"/>
    </location>
    <ligand>
        <name>FAD</name>
        <dbReference type="ChEBI" id="CHEBI:57692"/>
    </ligand>
</feature>
<dbReference type="PRINTS" id="PR00406">
    <property type="entry name" value="CYTB5RDTASE"/>
</dbReference>
<dbReference type="InterPro" id="IPR039261">
    <property type="entry name" value="FNR_nucleotide-bd"/>
</dbReference>
<dbReference type="CDD" id="cd06183">
    <property type="entry name" value="cyt_b5_reduct_like"/>
    <property type="match status" value="1"/>
</dbReference>
<dbReference type="InterPro" id="IPR017927">
    <property type="entry name" value="FAD-bd_FR_type"/>
</dbReference>
<dbReference type="GO" id="GO:0005741">
    <property type="term" value="C:mitochondrial outer membrane"/>
    <property type="evidence" value="ECO:0007669"/>
    <property type="project" value="UniProtKB-SubCell"/>
</dbReference>
<dbReference type="PROSITE" id="PS51384">
    <property type="entry name" value="FAD_FR"/>
    <property type="match status" value="1"/>
</dbReference>
<comment type="cofactor">
    <cofactor evidence="1 10">
        <name>FAD</name>
        <dbReference type="ChEBI" id="CHEBI:57692"/>
    </cofactor>
</comment>
<gene>
    <name evidence="13" type="ORF">NLJ89_g5247</name>
</gene>
<dbReference type="EMBL" id="JANKHO010000481">
    <property type="protein sequence ID" value="KAJ3509386.1"/>
    <property type="molecule type" value="Genomic_DNA"/>
</dbReference>
<proteinExistence type="inferred from homology"/>
<evidence type="ECO:0000256" key="11">
    <source>
        <dbReference type="SAM" id="MobiDB-lite"/>
    </source>
</evidence>
<keyword evidence="8" id="KW-0560">Oxidoreductase</keyword>
<dbReference type="Pfam" id="PF00175">
    <property type="entry name" value="NAD_binding_1"/>
    <property type="match status" value="1"/>
</dbReference>
<evidence type="ECO:0000256" key="8">
    <source>
        <dbReference type="ARBA" id="ARBA00023002"/>
    </source>
</evidence>
<protein>
    <recommendedName>
        <fullName evidence="4">cytochrome-b5 reductase</fullName>
        <ecNumber evidence="4">1.6.2.2</ecNumber>
    </recommendedName>
</protein>
<evidence type="ECO:0000256" key="2">
    <source>
        <dbReference type="ARBA" id="ARBA00004572"/>
    </source>
</evidence>
<feature type="domain" description="FAD-binding FR-type" evidence="12">
    <location>
        <begin position="77"/>
        <end position="195"/>
    </location>
</feature>
<dbReference type="InterPro" id="IPR017938">
    <property type="entry name" value="Riboflavin_synthase-like_b-brl"/>
</dbReference>
<feature type="binding site" evidence="10">
    <location>
        <position position="145"/>
    </location>
    <ligand>
        <name>FAD</name>
        <dbReference type="ChEBI" id="CHEBI:57692"/>
    </ligand>
</feature>